<dbReference type="Pfam" id="PF00583">
    <property type="entry name" value="Acetyltransf_1"/>
    <property type="match status" value="1"/>
</dbReference>
<dbReference type="FunCoup" id="A0A804KXD2">
    <property type="interactions" value="1481"/>
</dbReference>
<dbReference type="PANTHER" id="PTHR47426">
    <property type="entry name" value="ACYL-COA N-ACYLTRANSFERASES (NAT) SUPERFAMILY PROTEIN"/>
    <property type="match status" value="1"/>
</dbReference>
<feature type="domain" description="N-acetyltransferase" evidence="2">
    <location>
        <begin position="227"/>
        <end position="306"/>
    </location>
</feature>
<dbReference type="EMBL" id="HG996476">
    <property type="protein sequence ID" value="CAG1853830.1"/>
    <property type="molecule type" value="Genomic_DNA"/>
</dbReference>
<evidence type="ECO:0000313" key="5">
    <source>
        <dbReference type="Proteomes" id="UP000012960"/>
    </source>
</evidence>
<dbReference type="PROSITE" id="PS51186">
    <property type="entry name" value="GNAT"/>
    <property type="match status" value="1"/>
</dbReference>
<dbReference type="EnsemblPlants" id="Ma10_t17620.1">
    <property type="protein sequence ID" value="Ma10_p17620.1"/>
    <property type="gene ID" value="Ma10_g17620"/>
</dbReference>
<evidence type="ECO:0000256" key="1">
    <source>
        <dbReference type="SAM" id="MobiDB-lite"/>
    </source>
</evidence>
<dbReference type="InterPro" id="IPR000182">
    <property type="entry name" value="GNAT_dom"/>
</dbReference>
<dbReference type="GO" id="GO:0008080">
    <property type="term" value="F:N-acetyltransferase activity"/>
    <property type="evidence" value="ECO:0000318"/>
    <property type="project" value="GO_Central"/>
</dbReference>
<accession>A0A804KXD2</accession>
<reference evidence="4" key="2">
    <citation type="submission" date="2021-05" db="UniProtKB">
        <authorList>
            <consortium name="EnsemblPlants"/>
        </authorList>
    </citation>
    <scope>IDENTIFICATION</scope>
    <source>
        <strain evidence="4">subsp. malaccensis</strain>
    </source>
</reference>
<dbReference type="AlphaFoldDB" id="A0A804KXD2"/>
<dbReference type="OMA" id="CSCIITV"/>
<evidence type="ECO:0000313" key="4">
    <source>
        <dbReference type="EnsemblPlants" id="Ma10_p17620.1"/>
    </source>
</evidence>
<sequence length="314" mass="35441">MAAVATPSSGLRRIQFLRVQDRRKPLKRLASAATKDGSATSSEAEEDKGVSVELRPAPRFPQLETSSSQPNLAPRIPRIEASSNGSNLRFDRLQPSDEEFSCEHRRAFGRFVAREALLDEELWTAAWLRAESQWEDRSDVRYVETYKRQFADQEFNALKKRCSRQHAEKCVCIVAIRKDEKNVKRTVLKSIVGTLDLSVRQLLCGETFPGECLKPPASSNFYRADQPRYAYVANLCVAKHARRQGIATNMLLLAIDAAVSYGTHRIFVHVHKNNTGAQKLYDRIGFQMVKKAVPHLLADDKHLLCLKVKSDSSS</sequence>
<dbReference type="PANTHER" id="PTHR47426:SF3">
    <property type="entry name" value="GCN5-RELATED N-ACETYLTRANSFERASE 6, CHLOROPLASTIC"/>
    <property type="match status" value="1"/>
</dbReference>
<proteinExistence type="predicted"/>
<reference evidence="3" key="1">
    <citation type="submission" date="2021-03" db="EMBL/GenBank/DDBJ databases">
        <authorList>
            <consortium name="Genoscope - CEA"/>
            <person name="William W."/>
        </authorList>
    </citation>
    <scope>NUCLEOTIDE SEQUENCE</scope>
    <source>
        <strain evidence="3">Doubled-haploid Pahang</strain>
    </source>
</reference>
<dbReference type="CDD" id="cd04301">
    <property type="entry name" value="NAT_SF"/>
    <property type="match status" value="1"/>
</dbReference>
<evidence type="ECO:0000313" key="3">
    <source>
        <dbReference type="EMBL" id="CAG1853830.1"/>
    </source>
</evidence>
<gene>
    <name evidence="3" type="ORF">GSMUA_320560.1</name>
</gene>
<protein>
    <submittedName>
        <fullName evidence="3">(wild Malaysian banana) hypothetical protein</fullName>
    </submittedName>
</protein>
<dbReference type="OrthoDB" id="41532at2759"/>
<dbReference type="Gene3D" id="3.40.630.30">
    <property type="match status" value="1"/>
</dbReference>
<dbReference type="Proteomes" id="UP000012960">
    <property type="component" value="Unplaced"/>
</dbReference>
<dbReference type="InterPro" id="IPR016181">
    <property type="entry name" value="Acyl_CoA_acyltransferase"/>
</dbReference>
<dbReference type="Gramene" id="Ma10_t17620.1">
    <property type="protein sequence ID" value="Ma10_p17620.1"/>
    <property type="gene ID" value="Ma10_g17620"/>
</dbReference>
<keyword evidence="5" id="KW-1185">Reference proteome</keyword>
<dbReference type="SUPFAM" id="SSF55729">
    <property type="entry name" value="Acyl-CoA N-acyltransferases (Nat)"/>
    <property type="match status" value="1"/>
</dbReference>
<name>A0A804KXD2_MUSAM</name>
<organism evidence="4 5">
    <name type="scientific">Musa acuminata subsp. malaccensis</name>
    <name type="common">Wild banana</name>
    <name type="synonym">Musa malaccensis</name>
    <dbReference type="NCBI Taxonomy" id="214687"/>
    <lineage>
        <taxon>Eukaryota</taxon>
        <taxon>Viridiplantae</taxon>
        <taxon>Streptophyta</taxon>
        <taxon>Embryophyta</taxon>
        <taxon>Tracheophyta</taxon>
        <taxon>Spermatophyta</taxon>
        <taxon>Magnoliopsida</taxon>
        <taxon>Liliopsida</taxon>
        <taxon>Zingiberales</taxon>
        <taxon>Musaceae</taxon>
        <taxon>Musa</taxon>
    </lineage>
</organism>
<evidence type="ECO:0000259" key="2">
    <source>
        <dbReference type="PROSITE" id="PS51186"/>
    </source>
</evidence>
<feature type="region of interest" description="Disordered" evidence="1">
    <location>
        <begin position="27"/>
        <end position="80"/>
    </location>
</feature>
<dbReference type="InParanoid" id="A0A804KXD2"/>